<proteinExistence type="inferred from homology"/>
<feature type="transmembrane region" description="Helical" evidence="10">
    <location>
        <begin position="153"/>
        <end position="172"/>
    </location>
</feature>
<feature type="transmembrane region" description="Helical" evidence="10">
    <location>
        <begin position="205"/>
        <end position="228"/>
    </location>
</feature>
<evidence type="ECO:0000313" key="12">
    <source>
        <dbReference type="EMBL" id="KAJ8042382.1"/>
    </source>
</evidence>
<feature type="transmembrane region" description="Helical" evidence="10">
    <location>
        <begin position="178"/>
        <end position="198"/>
    </location>
</feature>
<evidence type="ECO:0000256" key="9">
    <source>
        <dbReference type="SAM" id="MobiDB-lite"/>
    </source>
</evidence>
<evidence type="ECO:0000256" key="2">
    <source>
        <dbReference type="ARBA" id="ARBA00008066"/>
    </source>
</evidence>
<evidence type="ECO:0000256" key="7">
    <source>
        <dbReference type="ARBA" id="ARBA00023136"/>
    </source>
</evidence>
<dbReference type="GO" id="GO:0006836">
    <property type="term" value="P:neurotransmitter transport"/>
    <property type="evidence" value="ECO:0007669"/>
    <property type="project" value="UniProtKB-KW"/>
</dbReference>
<keyword evidence="4 10" id="KW-0812">Transmembrane</keyword>
<feature type="compositionally biased region" description="Polar residues" evidence="9">
    <location>
        <begin position="17"/>
        <end position="26"/>
    </location>
</feature>
<accession>A0A9Q1CCH0</accession>
<keyword evidence="7 10" id="KW-0472">Membrane</keyword>
<dbReference type="GO" id="GO:0005774">
    <property type="term" value="C:vacuolar membrane"/>
    <property type="evidence" value="ECO:0007669"/>
    <property type="project" value="TreeGrafter"/>
</dbReference>
<organism evidence="12 13">
    <name type="scientific">Holothuria leucospilota</name>
    <name type="common">Black long sea cucumber</name>
    <name type="synonym">Mertensiothuria leucospilota</name>
    <dbReference type="NCBI Taxonomy" id="206669"/>
    <lineage>
        <taxon>Eukaryota</taxon>
        <taxon>Metazoa</taxon>
        <taxon>Echinodermata</taxon>
        <taxon>Eleutherozoa</taxon>
        <taxon>Echinozoa</taxon>
        <taxon>Holothuroidea</taxon>
        <taxon>Aspidochirotacea</taxon>
        <taxon>Aspidochirotida</taxon>
        <taxon>Holothuriidae</taxon>
        <taxon>Holothuria</taxon>
    </lineage>
</organism>
<dbReference type="InterPro" id="IPR013057">
    <property type="entry name" value="AA_transpt_TM"/>
</dbReference>
<name>A0A9Q1CCH0_HOLLE</name>
<keyword evidence="13" id="KW-1185">Reference proteome</keyword>
<evidence type="ECO:0000256" key="3">
    <source>
        <dbReference type="ARBA" id="ARBA00022448"/>
    </source>
</evidence>
<keyword evidence="5" id="KW-0532">Neurotransmitter transport</keyword>
<dbReference type="PANTHER" id="PTHR22950:SF689">
    <property type="entry name" value="VESICULAR INHIBITORY AMINO ACID TRANSPORTER"/>
    <property type="match status" value="1"/>
</dbReference>
<dbReference type="GO" id="GO:0015179">
    <property type="term" value="F:L-amino acid transmembrane transporter activity"/>
    <property type="evidence" value="ECO:0007669"/>
    <property type="project" value="TreeGrafter"/>
</dbReference>
<gene>
    <name evidence="12" type="ORF">HOLleu_13420</name>
</gene>
<reference evidence="12" key="1">
    <citation type="submission" date="2021-10" db="EMBL/GenBank/DDBJ databases">
        <title>Tropical sea cucumber genome reveals ecological adaptation and Cuvierian tubules defense mechanism.</title>
        <authorList>
            <person name="Chen T."/>
        </authorList>
    </citation>
    <scope>NUCLEOTIDE SEQUENCE</scope>
    <source>
        <strain evidence="12">Nanhai2018</strain>
        <tissue evidence="12">Muscle</tissue>
    </source>
</reference>
<feature type="transmembrane region" description="Helical" evidence="10">
    <location>
        <begin position="324"/>
        <end position="350"/>
    </location>
</feature>
<feature type="transmembrane region" description="Helical" evidence="10">
    <location>
        <begin position="248"/>
        <end position="267"/>
    </location>
</feature>
<evidence type="ECO:0000256" key="8">
    <source>
        <dbReference type="ARBA" id="ARBA00023329"/>
    </source>
</evidence>
<keyword evidence="8" id="KW-0968">Cytoplasmic vesicle</keyword>
<feature type="transmembrane region" description="Helical" evidence="10">
    <location>
        <begin position="279"/>
        <end position="304"/>
    </location>
</feature>
<feature type="transmembrane region" description="Helical" evidence="10">
    <location>
        <begin position="395"/>
        <end position="417"/>
    </location>
</feature>
<keyword evidence="6 10" id="KW-1133">Transmembrane helix</keyword>
<sequence>MTQDQIGTQSRYTFDMQNGINGTVQHPNGDAMDAESGTHTVNDTRPRPGHGTSSAWQAGWNVGNCMQGIGILSLPYTVKEGGTAALVTMAVVLLIGNYTSKQILVRCMYEEEVCLDDSNSKSLMVRRRVRNTYADIADACFSGGSKVLNIMQLIDIVAVATLYLELAGSLLVDTFPFLGIHTLWWTVICAILLLPTVFFETLTNISWLSLVAVFSLILMYSSVVWYSFGKSVTWDLDNMPGFRLDSFSLSSSIILFNFGCQFLVPSVEESLKDKSKFEVMVNWTYVVTGFLNLSYAFFAFLTFADDTKEFITYNMELGLLQASVSLMFVVKSLLSYPLMIFLIVNAVDALHLSYVPSCYGTTAGASPSKWALLFRTTLVMFTLFLAVVIPHFTLLMGFTGSLTAPWLDFIFPCLFHLKLKKGKLGWISIAANWGVIFVGVTGGVIGLVYSSIQLFDAMWSDLF</sequence>
<evidence type="ECO:0000256" key="5">
    <source>
        <dbReference type="ARBA" id="ARBA00022775"/>
    </source>
</evidence>
<comment type="subcellular location">
    <subcellularLocation>
        <location evidence="1">Cytoplasmic vesicle membrane</location>
        <topology evidence="1">Multi-pass membrane protein</topology>
    </subcellularLocation>
</comment>
<protein>
    <submittedName>
        <fullName evidence="12">Vesicular inhibitory amino acid transporter</fullName>
    </submittedName>
</protein>
<dbReference type="Pfam" id="PF01490">
    <property type="entry name" value="Aa_trans"/>
    <property type="match status" value="1"/>
</dbReference>
<evidence type="ECO:0000256" key="6">
    <source>
        <dbReference type="ARBA" id="ARBA00022989"/>
    </source>
</evidence>
<feature type="transmembrane region" description="Helical" evidence="10">
    <location>
        <begin position="429"/>
        <end position="452"/>
    </location>
</feature>
<dbReference type="AlphaFoldDB" id="A0A9Q1CCH0"/>
<evidence type="ECO:0000256" key="1">
    <source>
        <dbReference type="ARBA" id="ARBA00004439"/>
    </source>
</evidence>
<feature type="region of interest" description="Disordered" evidence="9">
    <location>
        <begin position="17"/>
        <end position="53"/>
    </location>
</feature>
<dbReference type="GO" id="GO:0030659">
    <property type="term" value="C:cytoplasmic vesicle membrane"/>
    <property type="evidence" value="ECO:0007669"/>
    <property type="project" value="UniProtKB-SubCell"/>
</dbReference>
<feature type="domain" description="Amino acid transporter transmembrane" evidence="11">
    <location>
        <begin position="52"/>
        <end position="448"/>
    </location>
</feature>
<evidence type="ECO:0000313" key="13">
    <source>
        <dbReference type="Proteomes" id="UP001152320"/>
    </source>
</evidence>
<dbReference type="EMBL" id="JAIZAY010000005">
    <property type="protein sequence ID" value="KAJ8042382.1"/>
    <property type="molecule type" value="Genomic_DNA"/>
</dbReference>
<feature type="transmembrane region" description="Helical" evidence="10">
    <location>
        <begin position="370"/>
        <end position="389"/>
    </location>
</feature>
<dbReference type="PANTHER" id="PTHR22950">
    <property type="entry name" value="AMINO ACID TRANSPORTER"/>
    <property type="match status" value="1"/>
</dbReference>
<evidence type="ECO:0000256" key="10">
    <source>
        <dbReference type="SAM" id="Phobius"/>
    </source>
</evidence>
<dbReference type="Proteomes" id="UP001152320">
    <property type="component" value="Chromosome 5"/>
</dbReference>
<keyword evidence="3" id="KW-0813">Transport</keyword>
<comment type="similarity">
    <text evidence="2">Belongs to the amino acid/polyamine transporter 2 family.</text>
</comment>
<evidence type="ECO:0000259" key="11">
    <source>
        <dbReference type="Pfam" id="PF01490"/>
    </source>
</evidence>
<evidence type="ECO:0000256" key="4">
    <source>
        <dbReference type="ARBA" id="ARBA00022692"/>
    </source>
</evidence>
<comment type="caution">
    <text evidence="12">The sequence shown here is derived from an EMBL/GenBank/DDBJ whole genome shotgun (WGS) entry which is preliminary data.</text>
</comment>
<dbReference type="OrthoDB" id="6021076at2759"/>